<reference evidence="1 2" key="1">
    <citation type="submission" date="2019-05" db="EMBL/GenBank/DDBJ databases">
        <title>Emergence of the Ug99 lineage of the wheat stem rust pathogen through somatic hybridization.</title>
        <authorList>
            <person name="Li F."/>
            <person name="Upadhyaya N.M."/>
            <person name="Sperschneider J."/>
            <person name="Matny O."/>
            <person name="Nguyen-Phuc H."/>
            <person name="Mago R."/>
            <person name="Raley C."/>
            <person name="Miller M.E."/>
            <person name="Silverstein K.A.T."/>
            <person name="Henningsen E."/>
            <person name="Hirsch C.D."/>
            <person name="Visser B."/>
            <person name="Pretorius Z.A."/>
            <person name="Steffenson B.J."/>
            <person name="Schwessinger B."/>
            <person name="Dodds P.N."/>
            <person name="Figueroa M."/>
        </authorList>
    </citation>
    <scope>NUCLEOTIDE SEQUENCE [LARGE SCALE GENOMIC DNA]</scope>
    <source>
        <strain evidence="1 2">Ug99</strain>
    </source>
</reference>
<dbReference type="AlphaFoldDB" id="A0A5B0QG16"/>
<gene>
    <name evidence="1" type="ORF">PGTUg99_002058</name>
</gene>
<dbReference type="EMBL" id="VDEP01000282">
    <property type="protein sequence ID" value="KAA1112121.1"/>
    <property type="molecule type" value="Genomic_DNA"/>
</dbReference>
<name>A0A5B0QG16_PUCGR</name>
<evidence type="ECO:0000313" key="1">
    <source>
        <dbReference type="EMBL" id="KAA1112121.1"/>
    </source>
</evidence>
<evidence type="ECO:0000313" key="2">
    <source>
        <dbReference type="Proteomes" id="UP000325313"/>
    </source>
</evidence>
<protein>
    <submittedName>
        <fullName evidence="1">Uncharacterized protein</fullName>
    </submittedName>
</protein>
<sequence length="215" mass="23616">MKSFGKSDSIQLFLAMDRGVWSCLPHQSKLSGVHHRKNGINPSTRDDFLRVLESNQLLLDMDRLGIKGWYPSEIPISCCWSWIGTGSICINCASDSGSSGRIQSASVCWASKEGILRRFQSAVAGHGSARAPYASIVHRIRDLLVESNQHLCAMARRGFPYPSGCRDCRPLVVFGLARHRWALSFGKSNPKSSCWLWFGAGSTCINCASDSESCG</sequence>
<dbReference type="Proteomes" id="UP000325313">
    <property type="component" value="Unassembled WGS sequence"/>
</dbReference>
<organism evidence="1 2">
    <name type="scientific">Puccinia graminis f. sp. tritici</name>
    <dbReference type="NCBI Taxonomy" id="56615"/>
    <lineage>
        <taxon>Eukaryota</taxon>
        <taxon>Fungi</taxon>
        <taxon>Dikarya</taxon>
        <taxon>Basidiomycota</taxon>
        <taxon>Pucciniomycotina</taxon>
        <taxon>Pucciniomycetes</taxon>
        <taxon>Pucciniales</taxon>
        <taxon>Pucciniaceae</taxon>
        <taxon>Puccinia</taxon>
    </lineage>
</organism>
<accession>A0A5B0QG16</accession>
<comment type="caution">
    <text evidence="1">The sequence shown here is derived from an EMBL/GenBank/DDBJ whole genome shotgun (WGS) entry which is preliminary data.</text>
</comment>
<proteinExistence type="predicted"/>